<dbReference type="PANTHER" id="PTHR42879">
    <property type="entry name" value="3-OXOACYL-(ACYL-CARRIER-PROTEIN) REDUCTASE"/>
    <property type="match status" value="1"/>
</dbReference>
<comment type="caution">
    <text evidence="3">The sequence shown here is derived from an EMBL/GenBank/DDBJ whole genome shotgun (WGS) entry which is preliminary data.</text>
</comment>
<dbReference type="Gene3D" id="3.40.50.720">
    <property type="entry name" value="NAD(P)-binding Rossmann-like Domain"/>
    <property type="match status" value="1"/>
</dbReference>
<protein>
    <submittedName>
        <fullName evidence="3">3-oxoacyl-[acyl-carrier protein] reductase</fullName>
    </submittedName>
</protein>
<keyword evidence="2" id="KW-0560">Oxidoreductase</keyword>
<proteinExistence type="inferred from homology"/>
<dbReference type="GO" id="GO:0016491">
    <property type="term" value="F:oxidoreductase activity"/>
    <property type="evidence" value="ECO:0007669"/>
    <property type="project" value="UniProtKB-KW"/>
</dbReference>
<accession>A0A2T0QER9</accession>
<dbReference type="Pfam" id="PF13561">
    <property type="entry name" value="adh_short_C2"/>
    <property type="match status" value="1"/>
</dbReference>
<dbReference type="PANTHER" id="PTHR42879:SF6">
    <property type="entry name" value="NADPH-DEPENDENT REDUCTASE BACG"/>
    <property type="match status" value="1"/>
</dbReference>
<dbReference type="EMBL" id="PVZC01000001">
    <property type="protein sequence ID" value="PRY02402.1"/>
    <property type="molecule type" value="Genomic_DNA"/>
</dbReference>
<evidence type="ECO:0000256" key="2">
    <source>
        <dbReference type="ARBA" id="ARBA00023002"/>
    </source>
</evidence>
<keyword evidence="4" id="KW-1185">Reference proteome</keyword>
<evidence type="ECO:0000313" key="3">
    <source>
        <dbReference type="EMBL" id="PRY02402.1"/>
    </source>
</evidence>
<dbReference type="AlphaFoldDB" id="A0A2T0QER9"/>
<comment type="similarity">
    <text evidence="1">Belongs to the short-chain dehydrogenases/reductases (SDR) family.</text>
</comment>
<dbReference type="RefSeq" id="WP_106239896.1">
    <property type="nucleotide sequence ID" value="NZ_PVZC01000001.1"/>
</dbReference>
<dbReference type="OrthoDB" id="9804774at2"/>
<sequence length="263" mass="27127">MPPSEPDRRSAVVMAATQGLGRACAHALAEAGHRLTVCGRDPARLDEAVRELSAHGTAVAGERADVSQAEQVERLVAGAVERFGRLDVLVVNAGGPPPGDFGDVGPEQWDAAYRLTLRSAVTAIGAALPAMRAGGFGRIVVIGSSSVRRPLGGLVLSNVFRPALAGLVKSLAVDLAAEGITVNMVSPGRIDTERVRALDARTAERTGGTAAQVRAASERSIPAGRYGRPEELAAAVRFLASEEAGYLTGQSLLVDGGLVPTLP</sequence>
<organism evidence="3 4">
    <name type="scientific">Allonocardiopsis opalescens</name>
    <dbReference type="NCBI Taxonomy" id="1144618"/>
    <lineage>
        <taxon>Bacteria</taxon>
        <taxon>Bacillati</taxon>
        <taxon>Actinomycetota</taxon>
        <taxon>Actinomycetes</taxon>
        <taxon>Streptosporangiales</taxon>
        <taxon>Allonocardiopsis</taxon>
    </lineage>
</organism>
<dbReference type="InterPro" id="IPR050259">
    <property type="entry name" value="SDR"/>
</dbReference>
<dbReference type="PRINTS" id="PR00081">
    <property type="entry name" value="GDHRDH"/>
</dbReference>
<dbReference type="InterPro" id="IPR036291">
    <property type="entry name" value="NAD(P)-bd_dom_sf"/>
</dbReference>
<name>A0A2T0QER9_9ACTN</name>
<reference evidence="3 4" key="1">
    <citation type="submission" date="2018-03" db="EMBL/GenBank/DDBJ databases">
        <title>Genomic Encyclopedia of Archaeal and Bacterial Type Strains, Phase II (KMG-II): from individual species to whole genera.</title>
        <authorList>
            <person name="Goeker M."/>
        </authorList>
    </citation>
    <scope>NUCLEOTIDE SEQUENCE [LARGE SCALE GENOMIC DNA]</scope>
    <source>
        <strain evidence="3 4">DSM 45601</strain>
    </source>
</reference>
<dbReference type="SUPFAM" id="SSF51735">
    <property type="entry name" value="NAD(P)-binding Rossmann-fold domains"/>
    <property type="match status" value="1"/>
</dbReference>
<dbReference type="Proteomes" id="UP000237846">
    <property type="component" value="Unassembled WGS sequence"/>
</dbReference>
<dbReference type="FunFam" id="3.40.50.720:FF:000084">
    <property type="entry name" value="Short-chain dehydrogenase reductase"/>
    <property type="match status" value="1"/>
</dbReference>
<evidence type="ECO:0000313" key="4">
    <source>
        <dbReference type="Proteomes" id="UP000237846"/>
    </source>
</evidence>
<dbReference type="CDD" id="cd05344">
    <property type="entry name" value="BKR_like_SDR_like"/>
    <property type="match status" value="1"/>
</dbReference>
<gene>
    <name evidence="3" type="ORF">CLV72_1011004</name>
</gene>
<evidence type="ECO:0000256" key="1">
    <source>
        <dbReference type="ARBA" id="ARBA00006484"/>
    </source>
</evidence>
<dbReference type="InterPro" id="IPR002347">
    <property type="entry name" value="SDR_fam"/>
</dbReference>